<dbReference type="SUPFAM" id="SSF52540">
    <property type="entry name" value="P-loop containing nucleoside triphosphate hydrolases"/>
    <property type="match status" value="1"/>
</dbReference>
<accession>A0A4V3BEU6</accession>
<reference evidence="5 6" key="1">
    <citation type="submission" date="2019-01" db="EMBL/GenBank/DDBJ databases">
        <title>Draft genome sequences of the type strains of six Macrococcus species.</title>
        <authorList>
            <person name="Mazhar S."/>
            <person name="Altermann E."/>
            <person name="Hill C."/>
            <person name="Mcauliffe O."/>
        </authorList>
    </citation>
    <scope>NUCLEOTIDE SEQUENCE [LARGE SCALE GENOMIC DNA]</scope>
    <source>
        <strain evidence="5 6">CCM4815</strain>
    </source>
</reference>
<dbReference type="InterPro" id="IPR027417">
    <property type="entry name" value="P-loop_NTPase"/>
</dbReference>
<dbReference type="PANTHER" id="PTHR42711">
    <property type="entry name" value="ABC TRANSPORTER ATP-BINDING PROTEIN"/>
    <property type="match status" value="1"/>
</dbReference>
<dbReference type="Gene3D" id="3.40.50.300">
    <property type="entry name" value="P-loop containing nucleotide triphosphate hydrolases"/>
    <property type="match status" value="1"/>
</dbReference>
<evidence type="ECO:0000256" key="2">
    <source>
        <dbReference type="ARBA" id="ARBA00022741"/>
    </source>
</evidence>
<dbReference type="InterPro" id="IPR050763">
    <property type="entry name" value="ABC_transporter_ATP-binding"/>
</dbReference>
<dbReference type="PROSITE" id="PS50893">
    <property type="entry name" value="ABC_TRANSPORTER_2"/>
    <property type="match status" value="1"/>
</dbReference>
<dbReference type="OrthoDB" id="9804819at2"/>
<dbReference type="PANTHER" id="PTHR42711:SF17">
    <property type="entry name" value="ABC TRANSPORTER ATP-BINDING PROTEIN"/>
    <property type="match status" value="1"/>
</dbReference>
<gene>
    <name evidence="5" type="ORF">ERX29_07645</name>
</gene>
<name>A0A4V3BEU6_9STAP</name>
<feature type="domain" description="ABC transporter" evidence="4">
    <location>
        <begin position="4"/>
        <end position="224"/>
    </location>
</feature>
<dbReference type="SMART" id="SM00382">
    <property type="entry name" value="AAA"/>
    <property type="match status" value="1"/>
</dbReference>
<comment type="caution">
    <text evidence="5">The sequence shown here is derived from an EMBL/GenBank/DDBJ whole genome shotgun (WGS) entry which is preliminary data.</text>
</comment>
<dbReference type="AlphaFoldDB" id="A0A4V3BEU6"/>
<sequence length="294" mass="33585">MNMIKLNDVSKVIKGRRILSEINLEINQGDVVALVGPNGAGKSTLIDLLLDNKKVSSGTIEGQELIRNHNQTGVLYQQSYFTPHMQTYQIIELFRNLYSEPLSIEAIKSMTLFDETLMKTEADKLSGGQKRILDVALTLMGDPDFIILDEATTGMDTSTRKRFYELIQQLKSEGKTILFTSHYIEEVESLADRIVLLHKGEVIRDSTPRAIRSENMTKQVMLPVHFEYLLDELRPFSRHIKVDKQYMTIETLHIDQLINVLQHHQVSLQNIEISNESLLDSIFKAVEEDSHETV</sequence>
<evidence type="ECO:0000313" key="5">
    <source>
        <dbReference type="EMBL" id="TDM07916.1"/>
    </source>
</evidence>
<evidence type="ECO:0000313" key="6">
    <source>
        <dbReference type="Proteomes" id="UP000294802"/>
    </source>
</evidence>
<organism evidence="5 6">
    <name type="scientific">Macrococcus lamae</name>
    <dbReference type="NCBI Taxonomy" id="198484"/>
    <lineage>
        <taxon>Bacteria</taxon>
        <taxon>Bacillati</taxon>
        <taxon>Bacillota</taxon>
        <taxon>Bacilli</taxon>
        <taxon>Bacillales</taxon>
        <taxon>Staphylococcaceae</taxon>
        <taxon>Macrococcus</taxon>
    </lineage>
</organism>
<dbReference type="InterPro" id="IPR003593">
    <property type="entry name" value="AAA+_ATPase"/>
</dbReference>
<dbReference type="InterPro" id="IPR003439">
    <property type="entry name" value="ABC_transporter-like_ATP-bd"/>
</dbReference>
<dbReference type="Proteomes" id="UP000294802">
    <property type="component" value="Unassembled WGS sequence"/>
</dbReference>
<proteinExistence type="predicted"/>
<dbReference type="GO" id="GO:0005524">
    <property type="term" value="F:ATP binding"/>
    <property type="evidence" value="ECO:0007669"/>
    <property type="project" value="UniProtKB-KW"/>
</dbReference>
<evidence type="ECO:0000259" key="4">
    <source>
        <dbReference type="PROSITE" id="PS50893"/>
    </source>
</evidence>
<keyword evidence="6" id="KW-1185">Reference proteome</keyword>
<evidence type="ECO:0000256" key="3">
    <source>
        <dbReference type="ARBA" id="ARBA00022840"/>
    </source>
</evidence>
<dbReference type="EMBL" id="SCWB01000012">
    <property type="protein sequence ID" value="TDM07916.1"/>
    <property type="molecule type" value="Genomic_DNA"/>
</dbReference>
<dbReference type="Pfam" id="PF00005">
    <property type="entry name" value="ABC_tran"/>
    <property type="match status" value="1"/>
</dbReference>
<evidence type="ECO:0000256" key="1">
    <source>
        <dbReference type="ARBA" id="ARBA00022448"/>
    </source>
</evidence>
<keyword evidence="1" id="KW-0813">Transport</keyword>
<keyword evidence="2" id="KW-0547">Nucleotide-binding</keyword>
<dbReference type="CDD" id="cd03230">
    <property type="entry name" value="ABC_DR_subfamily_A"/>
    <property type="match status" value="1"/>
</dbReference>
<dbReference type="GO" id="GO:0016887">
    <property type="term" value="F:ATP hydrolysis activity"/>
    <property type="evidence" value="ECO:0007669"/>
    <property type="project" value="InterPro"/>
</dbReference>
<keyword evidence="3 5" id="KW-0067">ATP-binding</keyword>
<protein>
    <submittedName>
        <fullName evidence="5">ABC transporter ATP-binding protein</fullName>
    </submittedName>
</protein>